<dbReference type="Gene3D" id="2.40.70.10">
    <property type="entry name" value="Acid Proteases"/>
    <property type="match status" value="1"/>
</dbReference>
<gene>
    <name evidence="2" type="ORF">POM99_13630</name>
</gene>
<comment type="caution">
    <text evidence="2">The sequence shown here is derived from an EMBL/GenBank/DDBJ whole genome shotgun (WGS) entry which is preliminary data.</text>
</comment>
<proteinExistence type="predicted"/>
<protein>
    <submittedName>
        <fullName evidence="2">TIGR02281 family clan AA aspartic protease</fullName>
        <ecNumber evidence="2">3.4.23.-</ecNumber>
    </submittedName>
</protein>
<dbReference type="SUPFAM" id="SSF50630">
    <property type="entry name" value="Acid proteases"/>
    <property type="match status" value="1"/>
</dbReference>
<dbReference type="RefSeq" id="WP_277278735.1">
    <property type="nucleotide sequence ID" value="NZ_JAROCY010000012.1"/>
</dbReference>
<evidence type="ECO:0000313" key="3">
    <source>
        <dbReference type="Proteomes" id="UP001222770"/>
    </source>
</evidence>
<feature type="transmembrane region" description="Helical" evidence="1">
    <location>
        <begin position="55"/>
        <end position="73"/>
    </location>
</feature>
<feature type="transmembrane region" description="Helical" evidence="1">
    <location>
        <begin position="20"/>
        <end position="43"/>
    </location>
</feature>
<dbReference type="Pfam" id="PF13975">
    <property type="entry name" value="gag-asp_proteas"/>
    <property type="match status" value="1"/>
</dbReference>
<accession>A0ABT6CLY4</accession>
<dbReference type="Proteomes" id="UP001222770">
    <property type="component" value="Unassembled WGS sequence"/>
</dbReference>
<organism evidence="2 3">
    <name type="scientific">Novosphingobium cyanobacteriorum</name>
    <dbReference type="NCBI Taxonomy" id="3024215"/>
    <lineage>
        <taxon>Bacteria</taxon>
        <taxon>Pseudomonadati</taxon>
        <taxon>Pseudomonadota</taxon>
        <taxon>Alphaproteobacteria</taxon>
        <taxon>Sphingomonadales</taxon>
        <taxon>Sphingomonadaceae</taxon>
        <taxon>Novosphingobium</taxon>
    </lineage>
</organism>
<dbReference type="InterPro" id="IPR021109">
    <property type="entry name" value="Peptidase_aspartic_dom_sf"/>
</dbReference>
<dbReference type="InterPro" id="IPR034122">
    <property type="entry name" value="Retropepsin-like_bacterial"/>
</dbReference>
<keyword evidence="1" id="KW-1133">Transmembrane helix</keyword>
<evidence type="ECO:0000313" key="2">
    <source>
        <dbReference type="EMBL" id="MDF8334248.1"/>
    </source>
</evidence>
<dbReference type="InterPro" id="IPR011969">
    <property type="entry name" value="Clan_AA_Asp_peptidase_C"/>
</dbReference>
<dbReference type="GO" id="GO:0008233">
    <property type="term" value="F:peptidase activity"/>
    <property type="evidence" value="ECO:0007669"/>
    <property type="project" value="UniProtKB-KW"/>
</dbReference>
<sequence length="229" mass="24448">MQARMDRFYQPLEAASPYLAHLPPLIVAALAAIVLTMIGGVVARRLPMTGNTLRFMGNVVLIVVFCLAALRFVRLDPTFDSLGSSIALPAQTVSGTETRVPLSADGHYWIEARLNGTKQRFMVDTGATLTTLSEDVADEAGIGADPLALPVVMRTANGQVQARMGRAEKLRFGSIEASDMDVVIAPSTGGLNVLGMNFLTRLKGWRVEDGVLVLTPKKPVAEASESPAT</sequence>
<evidence type="ECO:0000256" key="1">
    <source>
        <dbReference type="SAM" id="Phobius"/>
    </source>
</evidence>
<dbReference type="EMBL" id="JAROCY010000012">
    <property type="protein sequence ID" value="MDF8334248.1"/>
    <property type="molecule type" value="Genomic_DNA"/>
</dbReference>
<reference evidence="2 3" key="1">
    <citation type="submission" date="2023-03" db="EMBL/GenBank/DDBJ databases">
        <title>Novosphingobium cyanobacteriorum sp. nov., isolated from a eutrophic reservoir during the Microcystis bloom period.</title>
        <authorList>
            <person name="Kang M."/>
            <person name="Le V."/>
            <person name="Ko S.-R."/>
            <person name="Lee S.-A."/>
            <person name="Ahn C.-Y."/>
        </authorList>
    </citation>
    <scope>NUCLEOTIDE SEQUENCE [LARGE SCALE GENOMIC DNA]</scope>
    <source>
        <strain evidence="2 3">HBC54</strain>
    </source>
</reference>
<dbReference type="GO" id="GO:0006508">
    <property type="term" value="P:proteolysis"/>
    <property type="evidence" value="ECO:0007669"/>
    <property type="project" value="UniProtKB-KW"/>
</dbReference>
<keyword evidence="3" id="KW-1185">Reference proteome</keyword>
<dbReference type="EC" id="3.4.23.-" evidence="2"/>
<keyword evidence="2" id="KW-0378">Hydrolase</keyword>
<dbReference type="CDD" id="cd05483">
    <property type="entry name" value="retropepsin_like_bacteria"/>
    <property type="match status" value="1"/>
</dbReference>
<keyword evidence="2" id="KW-0645">Protease</keyword>
<keyword evidence="1" id="KW-0472">Membrane</keyword>
<dbReference type="NCBIfam" id="TIGR02281">
    <property type="entry name" value="clan_AA_DTGA"/>
    <property type="match status" value="1"/>
</dbReference>
<name>A0ABT6CLY4_9SPHN</name>
<keyword evidence="1" id="KW-0812">Transmembrane</keyword>